<feature type="domain" description="Phage shock protein PspC N-terminal" evidence="7">
    <location>
        <begin position="3"/>
        <end position="60"/>
    </location>
</feature>
<dbReference type="PANTHER" id="PTHR33885">
    <property type="entry name" value="PHAGE SHOCK PROTEIN C"/>
    <property type="match status" value="1"/>
</dbReference>
<evidence type="ECO:0000313" key="9">
    <source>
        <dbReference type="Proteomes" id="UP001370590"/>
    </source>
</evidence>
<keyword evidence="9" id="KW-1185">Reference proteome</keyword>
<dbReference type="Proteomes" id="UP001370590">
    <property type="component" value="Unassembled WGS sequence"/>
</dbReference>
<gene>
    <name evidence="8" type="ORF">R4146_01480</name>
</gene>
<dbReference type="Pfam" id="PF04024">
    <property type="entry name" value="PspC"/>
    <property type="match status" value="1"/>
</dbReference>
<evidence type="ECO:0000256" key="3">
    <source>
        <dbReference type="ARBA" id="ARBA00022692"/>
    </source>
</evidence>
<proteinExistence type="predicted"/>
<feature type="transmembrane region" description="Helical" evidence="6">
    <location>
        <begin position="12"/>
        <end position="30"/>
    </location>
</feature>
<dbReference type="RefSeq" id="WP_339959696.1">
    <property type="nucleotide sequence ID" value="NZ_JAWMWH010000001.1"/>
</dbReference>
<keyword evidence="4 6" id="KW-1133">Transmembrane helix</keyword>
<reference evidence="8 9" key="1">
    <citation type="submission" date="2023-10" db="EMBL/GenBank/DDBJ databases">
        <title>Nicoliella lavandulae sp. nov. isolated from Lavandula angustifolia flowers.</title>
        <authorList>
            <person name="Alcantara C."/>
            <person name="Zuniga M."/>
            <person name="Landete J.M."/>
            <person name="Monedero V."/>
        </authorList>
    </citation>
    <scope>NUCLEOTIDE SEQUENCE [LARGE SCALE GENOMIC DNA]</scope>
    <source>
        <strain evidence="8 9">Es01</strain>
    </source>
</reference>
<evidence type="ECO:0000256" key="4">
    <source>
        <dbReference type="ARBA" id="ARBA00022989"/>
    </source>
</evidence>
<dbReference type="PANTHER" id="PTHR33885:SF3">
    <property type="entry name" value="PHAGE SHOCK PROTEIN C"/>
    <property type="match status" value="1"/>
</dbReference>
<comment type="caution">
    <text evidence="8">The sequence shown here is derived from an EMBL/GenBank/DDBJ whole genome shotgun (WGS) entry which is preliminary data.</text>
</comment>
<keyword evidence="5 6" id="KW-0472">Membrane</keyword>
<dbReference type="InterPro" id="IPR007168">
    <property type="entry name" value="Phageshock_PspC_N"/>
</dbReference>
<keyword evidence="2" id="KW-1003">Cell membrane</keyword>
<evidence type="ECO:0000256" key="2">
    <source>
        <dbReference type="ARBA" id="ARBA00022475"/>
    </source>
</evidence>
<organism evidence="8 9">
    <name type="scientific">Nicoliella lavandulae</name>
    <dbReference type="NCBI Taxonomy" id="3082954"/>
    <lineage>
        <taxon>Bacteria</taxon>
        <taxon>Bacillati</taxon>
        <taxon>Bacillota</taxon>
        <taxon>Bacilli</taxon>
        <taxon>Lactobacillales</taxon>
        <taxon>Lactobacillaceae</taxon>
        <taxon>Nicoliella</taxon>
    </lineage>
</organism>
<evidence type="ECO:0000256" key="5">
    <source>
        <dbReference type="ARBA" id="ARBA00023136"/>
    </source>
</evidence>
<accession>A0ABU8SIX1</accession>
<comment type="subcellular location">
    <subcellularLocation>
        <location evidence="1">Cell membrane</location>
        <topology evidence="1">Single-pass membrane protein</topology>
    </subcellularLocation>
</comment>
<evidence type="ECO:0000256" key="6">
    <source>
        <dbReference type="SAM" id="Phobius"/>
    </source>
</evidence>
<protein>
    <submittedName>
        <fullName evidence="8">PspC domain-containing protein</fullName>
    </submittedName>
</protein>
<sequence length="75" mass="8515">MKKKLYRSDNRIFLGVLGGIADYFGFDATWTRLIYAALTVLSFGFPGVVLYIIAGLIIPNKPNYRDIDAEEIDRK</sequence>
<evidence type="ECO:0000313" key="8">
    <source>
        <dbReference type="EMBL" id="MEJ6399860.1"/>
    </source>
</evidence>
<evidence type="ECO:0000256" key="1">
    <source>
        <dbReference type="ARBA" id="ARBA00004162"/>
    </source>
</evidence>
<dbReference type="EMBL" id="JAWMWH010000001">
    <property type="protein sequence ID" value="MEJ6399860.1"/>
    <property type="molecule type" value="Genomic_DNA"/>
</dbReference>
<evidence type="ECO:0000259" key="7">
    <source>
        <dbReference type="Pfam" id="PF04024"/>
    </source>
</evidence>
<name>A0ABU8SIX1_9LACO</name>
<feature type="transmembrane region" description="Helical" evidence="6">
    <location>
        <begin position="36"/>
        <end position="58"/>
    </location>
</feature>
<dbReference type="InterPro" id="IPR052027">
    <property type="entry name" value="PspC"/>
</dbReference>
<keyword evidence="3 6" id="KW-0812">Transmembrane</keyword>